<evidence type="ECO:0000313" key="12">
    <source>
        <dbReference type="Proteomes" id="UP000018418"/>
    </source>
</evidence>
<dbReference type="AlphaFoldDB" id="V2UW23"/>
<dbReference type="InterPro" id="IPR036890">
    <property type="entry name" value="HATPase_C_sf"/>
</dbReference>
<dbReference type="PATRIC" id="fig|1341683.3.peg.233"/>
<evidence type="ECO:0000259" key="10">
    <source>
        <dbReference type="SMART" id="SM00387"/>
    </source>
</evidence>
<accession>V2UW23</accession>
<dbReference type="GO" id="GO:0016036">
    <property type="term" value="P:cellular response to phosphate starvation"/>
    <property type="evidence" value="ECO:0007669"/>
    <property type="project" value="TreeGrafter"/>
</dbReference>
<sequence>MELKFRVIDKITQETTFCNLKEEFKFLLPRISLPSEIINSGNLGKIRCGLVDTEKNKIFFISNSKDYIQSSSRFKSDVLHLTSLIDNFLTHICQQQIDFQLQKTQRLSHNIRSINANCLTSFFSFFPQEELSSKDNKIQTKIEKITKENHLDIPNLLLKLHKNHLAIKTEFEVFEKLYTKNPFLSKKKHKIHRVLMNVYYPFFSDFQEKGVLVNIYPSELKSIFDYDTLHVAFFHLFENAYKYSKPNSSINIMISEDLSSTLITFNMESLAIDSSEIPLIFTEGWSSNISKETGKSGNGLGMYIVKRLVELNNGNISFEAIPNTLSKYGSNGLEIYFQKNKIVISLNKNQPK</sequence>
<keyword evidence="8" id="KW-1133">Transmembrane helix</keyword>
<dbReference type="PANTHER" id="PTHR45453:SF2">
    <property type="entry name" value="HISTIDINE KINASE"/>
    <property type="match status" value="1"/>
</dbReference>
<dbReference type="GO" id="GO:0005886">
    <property type="term" value="C:plasma membrane"/>
    <property type="evidence" value="ECO:0007669"/>
    <property type="project" value="UniProtKB-SubCell"/>
</dbReference>
<keyword evidence="5" id="KW-0808">Transferase</keyword>
<keyword evidence="7" id="KW-0418">Kinase</keyword>
<comment type="caution">
    <text evidence="11">The sequence shown here is derived from an EMBL/GenBank/DDBJ whole genome shotgun (WGS) entry which is preliminary data.</text>
</comment>
<evidence type="ECO:0000256" key="4">
    <source>
        <dbReference type="ARBA" id="ARBA00022475"/>
    </source>
</evidence>
<keyword evidence="12" id="KW-1185">Reference proteome</keyword>
<evidence type="ECO:0000256" key="6">
    <source>
        <dbReference type="ARBA" id="ARBA00022692"/>
    </source>
</evidence>
<dbReference type="Gene3D" id="3.30.565.10">
    <property type="entry name" value="Histidine kinase-like ATPase, C-terminal domain"/>
    <property type="match status" value="1"/>
</dbReference>
<feature type="domain" description="Histidine kinase/HSP90-like ATPase" evidence="10">
    <location>
        <begin position="224"/>
        <end position="350"/>
    </location>
</feature>
<evidence type="ECO:0000313" key="11">
    <source>
        <dbReference type="EMBL" id="ESK52845.1"/>
    </source>
</evidence>
<dbReference type="RefSeq" id="WP_004899205.1">
    <property type="nucleotide sequence ID" value="NZ_BBTI01000003.1"/>
</dbReference>
<dbReference type="GO" id="GO:0000155">
    <property type="term" value="F:phosphorelay sensor kinase activity"/>
    <property type="evidence" value="ECO:0007669"/>
    <property type="project" value="TreeGrafter"/>
</dbReference>
<dbReference type="OrthoDB" id="1931120at2"/>
<keyword evidence="4" id="KW-1003">Cell membrane</keyword>
<evidence type="ECO:0000256" key="5">
    <source>
        <dbReference type="ARBA" id="ARBA00022679"/>
    </source>
</evidence>
<evidence type="ECO:0000256" key="8">
    <source>
        <dbReference type="ARBA" id="ARBA00022989"/>
    </source>
</evidence>
<dbReference type="PANTHER" id="PTHR45453">
    <property type="entry name" value="PHOSPHATE REGULON SENSOR PROTEIN PHOR"/>
    <property type="match status" value="1"/>
</dbReference>
<dbReference type="Proteomes" id="UP000018418">
    <property type="component" value="Unassembled WGS sequence"/>
</dbReference>
<name>V2UW23_9GAMM</name>
<evidence type="ECO:0000256" key="7">
    <source>
        <dbReference type="ARBA" id="ARBA00022777"/>
    </source>
</evidence>
<dbReference type="InterPro" id="IPR050351">
    <property type="entry name" value="BphY/WalK/GraS-like"/>
</dbReference>
<gene>
    <name evidence="11" type="ORF">P255_00237</name>
</gene>
<comment type="catalytic activity">
    <reaction evidence="1">
        <text>ATP + protein L-histidine = ADP + protein N-phospho-L-histidine.</text>
        <dbReference type="EC" id="2.7.13.3"/>
    </reaction>
</comment>
<dbReference type="EMBL" id="AYEU01000002">
    <property type="protein sequence ID" value="ESK52845.1"/>
    <property type="molecule type" value="Genomic_DNA"/>
</dbReference>
<evidence type="ECO:0000256" key="2">
    <source>
        <dbReference type="ARBA" id="ARBA00004651"/>
    </source>
</evidence>
<proteinExistence type="predicted"/>
<dbReference type="Pfam" id="PF02518">
    <property type="entry name" value="HATPase_c"/>
    <property type="match status" value="1"/>
</dbReference>
<comment type="subcellular location">
    <subcellularLocation>
        <location evidence="2">Cell membrane</location>
        <topology evidence="2">Multi-pass membrane protein</topology>
    </subcellularLocation>
</comment>
<protein>
    <recommendedName>
        <fullName evidence="3">histidine kinase</fullName>
        <ecNumber evidence="3">2.7.13.3</ecNumber>
    </recommendedName>
</protein>
<dbReference type="SMART" id="SM00387">
    <property type="entry name" value="HATPase_c"/>
    <property type="match status" value="1"/>
</dbReference>
<keyword evidence="9" id="KW-0472">Membrane</keyword>
<dbReference type="GO" id="GO:0004721">
    <property type="term" value="F:phosphoprotein phosphatase activity"/>
    <property type="evidence" value="ECO:0007669"/>
    <property type="project" value="TreeGrafter"/>
</dbReference>
<dbReference type="SUPFAM" id="SSF55874">
    <property type="entry name" value="ATPase domain of HSP90 chaperone/DNA topoisomerase II/histidine kinase"/>
    <property type="match status" value="1"/>
</dbReference>
<evidence type="ECO:0000256" key="9">
    <source>
        <dbReference type="ARBA" id="ARBA00023136"/>
    </source>
</evidence>
<keyword evidence="6" id="KW-0812">Transmembrane</keyword>
<dbReference type="HOGENOM" id="CLU_069589_0_0_6"/>
<organism evidence="11 12">
    <name type="scientific">Acinetobacter brisouii CIP 110357</name>
    <dbReference type="NCBI Taxonomy" id="1341683"/>
    <lineage>
        <taxon>Bacteria</taxon>
        <taxon>Pseudomonadati</taxon>
        <taxon>Pseudomonadota</taxon>
        <taxon>Gammaproteobacteria</taxon>
        <taxon>Moraxellales</taxon>
        <taxon>Moraxellaceae</taxon>
        <taxon>Acinetobacter</taxon>
    </lineage>
</organism>
<evidence type="ECO:0000256" key="3">
    <source>
        <dbReference type="ARBA" id="ARBA00012438"/>
    </source>
</evidence>
<evidence type="ECO:0000256" key="1">
    <source>
        <dbReference type="ARBA" id="ARBA00000085"/>
    </source>
</evidence>
<reference evidence="11 12" key="1">
    <citation type="submission" date="2013-10" db="EMBL/GenBank/DDBJ databases">
        <title>The Genome Sequence of Acinetobacter brisouii CIP 110357.</title>
        <authorList>
            <consortium name="The Broad Institute Genomics Platform"/>
            <consortium name="The Broad Institute Genome Sequencing Center for Infectious Disease"/>
            <person name="Cerqueira G."/>
            <person name="Feldgarden M."/>
            <person name="Courvalin P."/>
            <person name="Grillot-Courvalin C."/>
            <person name="Clermont D."/>
            <person name="Rocha E."/>
            <person name="Yoon E.-J."/>
            <person name="Nemec A."/>
            <person name="Young S.K."/>
            <person name="Zeng Q."/>
            <person name="Gargeya S."/>
            <person name="Fitzgerald M."/>
            <person name="Abouelleil A."/>
            <person name="Alvarado L."/>
            <person name="Berlin A.M."/>
            <person name="Chapman S.B."/>
            <person name="Gainer-Dewar J."/>
            <person name="Goldberg J."/>
            <person name="Gnerre S."/>
            <person name="Griggs A."/>
            <person name="Gujja S."/>
            <person name="Hansen M."/>
            <person name="Howarth C."/>
            <person name="Imamovic A."/>
            <person name="Ireland A."/>
            <person name="Larimer J."/>
            <person name="McCowan C."/>
            <person name="Murphy C."/>
            <person name="Pearson M."/>
            <person name="Poon T.W."/>
            <person name="Priest M."/>
            <person name="Roberts A."/>
            <person name="Saif S."/>
            <person name="Shea T."/>
            <person name="Sykes S."/>
            <person name="Wortman J."/>
            <person name="Nusbaum C."/>
            <person name="Birren B."/>
        </authorList>
    </citation>
    <scope>NUCLEOTIDE SEQUENCE [LARGE SCALE GENOMIC DNA]</scope>
    <source>
        <strain evidence="11 12">CIP 110357</strain>
    </source>
</reference>
<dbReference type="EC" id="2.7.13.3" evidence="3"/>
<dbReference type="InterPro" id="IPR003594">
    <property type="entry name" value="HATPase_dom"/>
</dbReference>